<feature type="transmembrane region" description="Helical" evidence="1">
    <location>
        <begin position="168"/>
        <end position="188"/>
    </location>
</feature>
<feature type="transmembrane region" description="Helical" evidence="1">
    <location>
        <begin position="388"/>
        <end position="408"/>
    </location>
</feature>
<sequence>MGAVLIVVGLGFFLLGVEIGIEPIGKSMGTAITKLNKTWIVILAGIILGFFVSIAEPDLHILASQVASVTAGVITKNVLLVVVSVGIAGMLTLGLLRILYNIAVNWFLLVCYGVIFLLSLFTPLDFLAISFDASGATTGALAVPFILALAFGVSSLKKDSKASEADSFGLVAIASVGAIIAMLVMRLLSPSNMINKEYTEEAMVSLRMLQPFIVQLPIMFKEMAVALFPIVMMFLFMQFTRFRLPKAQVRKIAFGVFYTLLGLILFMTGVHAGFMKVGSVVGYQLAMTQSSLTVIAVGFVLGFVTVLAEPAVHSLTNQIEFVTSGYVKRQTVLLALSFGIGLAVAFSMLRIIIPWLQLWHFLLPGYSAALIISFIVPKLFVGMAFDSGGVASGPMTATFILAFAQGAAKAIDTADVLLDGFGIIALIAMTPIITIQLLGLVYNWKAKKGK</sequence>
<dbReference type="AlphaFoldDB" id="A0A645BSG6"/>
<feature type="transmembrane region" description="Helical" evidence="1">
    <location>
        <begin position="6"/>
        <end position="25"/>
    </location>
</feature>
<protein>
    <recommendedName>
        <fullName evidence="3">DUF1538 domain-containing protein</fullName>
    </recommendedName>
</protein>
<feature type="transmembrane region" description="Helical" evidence="1">
    <location>
        <begin position="252"/>
        <end position="272"/>
    </location>
</feature>
<feature type="transmembrane region" description="Helical" evidence="1">
    <location>
        <begin position="292"/>
        <end position="312"/>
    </location>
</feature>
<feature type="transmembrane region" description="Helical" evidence="1">
    <location>
        <begin position="420"/>
        <end position="444"/>
    </location>
</feature>
<gene>
    <name evidence="2" type="ORF">SDC9_115113</name>
</gene>
<reference evidence="2" key="1">
    <citation type="submission" date="2019-08" db="EMBL/GenBank/DDBJ databases">
        <authorList>
            <person name="Kucharzyk K."/>
            <person name="Murdoch R.W."/>
            <person name="Higgins S."/>
            <person name="Loffler F."/>
        </authorList>
    </citation>
    <scope>NUCLEOTIDE SEQUENCE</scope>
</reference>
<feature type="transmembrane region" description="Helical" evidence="1">
    <location>
        <begin position="218"/>
        <end position="240"/>
    </location>
</feature>
<organism evidence="2">
    <name type="scientific">bioreactor metagenome</name>
    <dbReference type="NCBI Taxonomy" id="1076179"/>
    <lineage>
        <taxon>unclassified sequences</taxon>
        <taxon>metagenomes</taxon>
        <taxon>ecological metagenomes</taxon>
    </lineage>
</organism>
<proteinExistence type="predicted"/>
<feature type="transmembrane region" description="Helical" evidence="1">
    <location>
        <begin position="78"/>
        <end position="99"/>
    </location>
</feature>
<feature type="transmembrane region" description="Helical" evidence="1">
    <location>
        <begin position="332"/>
        <end position="353"/>
    </location>
</feature>
<comment type="caution">
    <text evidence="2">The sequence shown here is derived from an EMBL/GenBank/DDBJ whole genome shotgun (WGS) entry which is preliminary data.</text>
</comment>
<evidence type="ECO:0000313" key="2">
    <source>
        <dbReference type="EMBL" id="MPM68182.1"/>
    </source>
</evidence>
<keyword evidence="1" id="KW-1133">Transmembrane helix</keyword>
<keyword evidence="1" id="KW-0812">Transmembrane</keyword>
<feature type="transmembrane region" description="Helical" evidence="1">
    <location>
        <begin position="135"/>
        <end position="156"/>
    </location>
</feature>
<dbReference type="InterPro" id="IPR011435">
    <property type="entry name" value="UmpAB"/>
</dbReference>
<accession>A0A645BSG6</accession>
<dbReference type="EMBL" id="VSSQ01022109">
    <property type="protein sequence ID" value="MPM68182.1"/>
    <property type="molecule type" value="Genomic_DNA"/>
</dbReference>
<feature type="transmembrane region" description="Helical" evidence="1">
    <location>
        <begin position="106"/>
        <end position="129"/>
    </location>
</feature>
<evidence type="ECO:0008006" key="3">
    <source>
        <dbReference type="Google" id="ProtNLM"/>
    </source>
</evidence>
<feature type="transmembrane region" description="Helical" evidence="1">
    <location>
        <begin position="359"/>
        <end position="381"/>
    </location>
</feature>
<feature type="transmembrane region" description="Helical" evidence="1">
    <location>
        <begin position="37"/>
        <end position="55"/>
    </location>
</feature>
<dbReference type="Pfam" id="PF07556">
    <property type="entry name" value="DUF1538"/>
    <property type="match status" value="2"/>
</dbReference>
<evidence type="ECO:0000256" key="1">
    <source>
        <dbReference type="SAM" id="Phobius"/>
    </source>
</evidence>
<keyword evidence="1" id="KW-0472">Membrane</keyword>
<name>A0A645BSG6_9ZZZZ</name>